<evidence type="ECO:0000256" key="1">
    <source>
        <dbReference type="SAM" id="Coils"/>
    </source>
</evidence>
<gene>
    <name evidence="3" type="ORF">ABUW_3283</name>
    <name evidence="4" type="ORF">F2P40_14920</name>
</gene>
<feature type="signal peptide" evidence="2">
    <location>
        <begin position="1"/>
        <end position="20"/>
    </location>
</feature>
<dbReference type="EMBL" id="WIOC01000021">
    <property type="protein sequence ID" value="MQR50595.1"/>
    <property type="molecule type" value="Genomic_DNA"/>
</dbReference>
<organism evidence="3 5">
    <name type="scientific">Acinetobacter baumannii</name>
    <dbReference type="NCBI Taxonomy" id="470"/>
    <lineage>
        <taxon>Bacteria</taxon>
        <taxon>Pseudomonadati</taxon>
        <taxon>Pseudomonadota</taxon>
        <taxon>Gammaproteobacteria</taxon>
        <taxon>Moraxellales</taxon>
        <taxon>Moraxellaceae</taxon>
        <taxon>Acinetobacter</taxon>
        <taxon>Acinetobacter calcoaceticus/baumannii complex</taxon>
    </lineage>
</organism>
<evidence type="ECO:0000256" key="2">
    <source>
        <dbReference type="SAM" id="SignalP"/>
    </source>
</evidence>
<feature type="chain" id="PRO_5015035837" evidence="2">
    <location>
        <begin position="21"/>
        <end position="202"/>
    </location>
</feature>
<reference evidence="5" key="2">
    <citation type="submission" date="2015-03" db="EMBL/GenBank/DDBJ databases">
        <authorList>
            <person name="Gallagher L.A."/>
            <person name="Hayden H.S."/>
            <person name="Weiss E.J."/>
            <person name="Hager K.R."/>
            <person name="Ramage E."/>
            <person name="Radey M.R."/>
            <person name="Bydalek R."/>
            <person name="Manoil C."/>
            <person name="Miller S.I."/>
            <person name="Brittnacher M.J."/>
        </authorList>
    </citation>
    <scope>NUCLEOTIDE SEQUENCE [LARGE SCALE GENOMIC DNA]</scope>
    <source>
        <strain evidence="5">AB5075-UW</strain>
    </source>
</reference>
<feature type="coiled-coil region" evidence="1">
    <location>
        <begin position="95"/>
        <end position="122"/>
    </location>
</feature>
<dbReference type="Proteomes" id="UP000461234">
    <property type="component" value="Unassembled WGS sequence"/>
</dbReference>
<dbReference type="OMA" id="TNSMIND"/>
<keyword evidence="1" id="KW-0175">Coiled coil</keyword>
<dbReference type="PATRIC" id="fig|470.1314.peg.2409"/>
<evidence type="ECO:0000313" key="5">
    <source>
        <dbReference type="Proteomes" id="UP000032746"/>
    </source>
</evidence>
<dbReference type="AlphaFoldDB" id="A0A0D5YM10"/>
<evidence type="ECO:0000313" key="3">
    <source>
        <dbReference type="EMBL" id="AKA32979.1"/>
    </source>
</evidence>
<dbReference type="EMBL" id="CP008706">
    <property type="protein sequence ID" value="AKA32979.1"/>
    <property type="molecule type" value="Genomic_DNA"/>
</dbReference>
<dbReference type="RefSeq" id="WP_000639559.1">
    <property type="nucleotide sequence ID" value="NZ_AP031576.1"/>
</dbReference>
<evidence type="ECO:0000313" key="4">
    <source>
        <dbReference type="EMBL" id="MQR50595.1"/>
    </source>
</evidence>
<name>A0A0D5YM10_ACIBA</name>
<accession>A0A0D5YM10</accession>
<proteinExistence type="predicted"/>
<keyword evidence="2" id="KW-0732">Signal</keyword>
<sequence length="202" mass="23664">MIYKRLILIFIALCSIATYAQQDIANQEKSSVNFPVIEFPLSQIQQELKQLQSIENQEHPKYSALAQQWSETNSMINDFIFSPLNNKTQLIKENFELLQKQLNKTKKLKQELNEMRISLLKEDNINLAQLDIKTEQGLSLKKLYLERNQICMQYFQNELTNTALNTTNMDLKQQCIQANSRVQELSTTLSEKYNIPDNKKDR</sequence>
<evidence type="ECO:0000313" key="6">
    <source>
        <dbReference type="Proteomes" id="UP000461234"/>
    </source>
</evidence>
<reference evidence="3 5" key="1">
    <citation type="journal article" date="2015" name="J. Bacteriol.">
        <title>Resources for Genetic and Genomic Analysis of Emerging Pathogen Acinetobacter baumannii.</title>
        <authorList>
            <person name="Gallagher L.A."/>
            <person name="Ramage E."/>
            <person name="Weiss E.J."/>
            <person name="Radey M."/>
            <person name="Hayden H.S."/>
            <person name="Held K.G."/>
            <person name="Huse H.K."/>
            <person name="Zurawski D.V."/>
            <person name="Brittnacher M.J."/>
            <person name="Manoil C."/>
        </authorList>
    </citation>
    <scope>NUCLEOTIDE SEQUENCE [LARGE SCALE GENOMIC DNA]</scope>
    <source>
        <strain evidence="3 5">AB5075-UW</strain>
    </source>
</reference>
<reference evidence="4 6" key="3">
    <citation type="submission" date="2019-10" db="EMBL/GenBank/DDBJ databases">
        <title>Genetic environment of the oxa23 gene and comparative analysis of carbapenem resistant Acinetobacter baumannii isolates belonging to global clone 1, lineage 2 recovered in a burns hospital outbreak in 2012-2013.</title>
        <authorList>
            <person name="Douraghi M."/>
            <person name="Aris P."/>
            <person name="Kenyon J."/>
            <person name="Hamidian M."/>
        </authorList>
    </citation>
    <scope>NUCLEOTIDE SEQUENCE [LARGE SCALE GENOMIC DNA]</scope>
    <source>
        <strain evidence="4 6">ABS103</strain>
    </source>
</reference>
<protein>
    <submittedName>
        <fullName evidence="3">Uncharacterized protein</fullName>
    </submittedName>
</protein>
<dbReference type="Proteomes" id="UP000032746">
    <property type="component" value="Chromosome"/>
</dbReference>